<dbReference type="PROSITE" id="PS50846">
    <property type="entry name" value="HMA_2"/>
    <property type="match status" value="1"/>
</dbReference>
<dbReference type="InterPro" id="IPR006121">
    <property type="entry name" value="HMA_dom"/>
</dbReference>
<evidence type="ECO:0000313" key="3">
    <source>
        <dbReference type="Proteomes" id="UP000005017"/>
    </source>
</evidence>
<dbReference type="Proteomes" id="UP000005017">
    <property type="component" value="Unassembled WGS sequence"/>
</dbReference>
<dbReference type="GO" id="GO:0046872">
    <property type="term" value="F:metal ion binding"/>
    <property type="evidence" value="ECO:0007669"/>
    <property type="project" value="InterPro"/>
</dbReference>
<gene>
    <name evidence="2" type="ORF">HMPREF9013_1418</name>
</gene>
<dbReference type="Pfam" id="PF00403">
    <property type="entry name" value="HMA"/>
    <property type="match status" value="1"/>
</dbReference>
<dbReference type="EMBL" id="ADFR01000001">
    <property type="protein sequence ID" value="EFC06472.1"/>
    <property type="molecule type" value="Genomic_DNA"/>
</dbReference>
<organism evidence="2 3">
    <name type="scientific">Bulleidia extructa W1219</name>
    <dbReference type="NCBI Taxonomy" id="679192"/>
    <lineage>
        <taxon>Bacteria</taxon>
        <taxon>Bacillati</taxon>
        <taxon>Bacillota</taxon>
        <taxon>Erysipelotrichia</taxon>
        <taxon>Erysipelotrichales</taxon>
        <taxon>Erysipelotrichaceae</taxon>
        <taxon>Bulleidia</taxon>
    </lineage>
</organism>
<accession>D2MLR3</accession>
<dbReference type="STRING" id="679192.HMPREF9013_1418"/>
<protein>
    <submittedName>
        <fullName evidence="2">Heavy metal-associated domain protein</fullName>
    </submittedName>
</protein>
<reference evidence="3" key="1">
    <citation type="submission" date="2009-12" db="EMBL/GenBank/DDBJ databases">
        <title>Sequence of Clostridiales genomosp. BVAB3 str. UPII9-5.</title>
        <authorList>
            <person name="Madupu R."/>
            <person name="Durkin A.S."/>
            <person name="Torralba M."/>
            <person name="Methe B."/>
            <person name="Sutton G.G."/>
            <person name="Strausberg R.L."/>
            <person name="Nelson K.E."/>
        </authorList>
    </citation>
    <scope>NUCLEOTIDE SEQUENCE [LARGE SCALE GENOMIC DNA]</scope>
    <source>
        <strain evidence="3">W1219</strain>
    </source>
</reference>
<keyword evidence="3" id="KW-1185">Reference proteome</keyword>
<comment type="caution">
    <text evidence="2">The sequence shown here is derived from an EMBL/GenBank/DDBJ whole genome shotgun (WGS) entry which is preliminary data.</text>
</comment>
<sequence>MFKTTIQVEGMACSMCENHVQEAIRRLGSVSKVKANRKKKEVSFLSEEILDPKTIQKTIEGLGYECKSISTSEYKKKSLFF</sequence>
<evidence type="ECO:0000313" key="2">
    <source>
        <dbReference type="EMBL" id="EFC06472.1"/>
    </source>
</evidence>
<name>D2MLR3_9FIRM</name>
<dbReference type="CDD" id="cd00371">
    <property type="entry name" value="HMA"/>
    <property type="match status" value="1"/>
</dbReference>
<evidence type="ECO:0000259" key="1">
    <source>
        <dbReference type="PROSITE" id="PS50846"/>
    </source>
</evidence>
<proteinExistence type="predicted"/>
<dbReference type="SUPFAM" id="SSF55008">
    <property type="entry name" value="HMA, heavy metal-associated domain"/>
    <property type="match status" value="1"/>
</dbReference>
<dbReference type="InterPro" id="IPR036163">
    <property type="entry name" value="HMA_dom_sf"/>
</dbReference>
<feature type="domain" description="HMA" evidence="1">
    <location>
        <begin position="2"/>
        <end position="67"/>
    </location>
</feature>
<dbReference type="RefSeq" id="WP_006626334.1">
    <property type="nucleotide sequence ID" value="NZ_ADFR01000001.1"/>
</dbReference>
<dbReference type="AlphaFoldDB" id="D2MLR3"/>
<dbReference type="Gene3D" id="3.30.70.100">
    <property type="match status" value="1"/>
</dbReference>
<dbReference type="eggNOG" id="COG2608">
    <property type="taxonomic scope" value="Bacteria"/>
</dbReference>